<dbReference type="GO" id="GO:0043709">
    <property type="term" value="P:cell adhesion involved in single-species biofilm formation"/>
    <property type="evidence" value="ECO:0007669"/>
    <property type="project" value="TreeGrafter"/>
</dbReference>
<keyword evidence="1" id="KW-0175">Coiled coil</keyword>
<dbReference type="OrthoDB" id="2325869at2759"/>
<dbReference type="EMBL" id="KQ097940">
    <property type="protein sequence ID" value="KMS93892.1"/>
    <property type="molecule type" value="Genomic_DNA"/>
</dbReference>
<dbReference type="PROSITE" id="PS50887">
    <property type="entry name" value="GGDEF"/>
    <property type="match status" value="1"/>
</dbReference>
<dbReference type="PANTHER" id="PTHR45138:SF9">
    <property type="entry name" value="DIGUANYLATE CYCLASE DGCM-RELATED"/>
    <property type="match status" value="1"/>
</dbReference>
<evidence type="ECO:0000313" key="4">
    <source>
        <dbReference type="Proteomes" id="UP000035740"/>
    </source>
</evidence>
<dbReference type="InterPro" id="IPR043128">
    <property type="entry name" value="Rev_trsase/Diguanyl_cyclase"/>
</dbReference>
<gene>
    <name evidence="3" type="ORF">BVRB_026870</name>
</gene>
<sequence length="279" mass="30789">VLGVVAAGVLSHRLTRPLTDLAQSIDRIGRDPGTTMIARNHSSRDISQLTVSIRSLLRRLGVAETAQEEAQREAALNKQLLVEKTQRLGEDINALQILADTDPLTGLLNRRAFRVFGVDAMNYFKRHKRDVGVLVIDIDFFKRVNDTYGHSVGDDVIQSVGQIVQTEARTIDKVARFGGEEFVVLMRETEKEGPAVLAERIREKIAGQLIDHPEHGTIHVTVSIGASMAVETDRDIEDVIERADRALYDAKATGRNRVVVDRHRGTADPGRGLGCGQQC</sequence>
<dbReference type="CDD" id="cd01949">
    <property type="entry name" value="GGDEF"/>
    <property type="match status" value="1"/>
</dbReference>
<reference evidence="3 4" key="1">
    <citation type="journal article" date="2014" name="Nature">
        <title>The genome of the recently domesticated crop plant sugar beet (Beta vulgaris).</title>
        <authorList>
            <person name="Dohm J.C."/>
            <person name="Minoche A.E."/>
            <person name="Holtgrawe D."/>
            <person name="Capella-Gutierrez S."/>
            <person name="Zakrzewski F."/>
            <person name="Tafer H."/>
            <person name="Rupp O."/>
            <person name="Sorensen T.R."/>
            <person name="Stracke R."/>
            <person name="Reinhardt R."/>
            <person name="Goesmann A."/>
            <person name="Kraft T."/>
            <person name="Schulz B."/>
            <person name="Stadler P.F."/>
            <person name="Schmidt T."/>
            <person name="Gabaldon T."/>
            <person name="Lehrach H."/>
            <person name="Weisshaar B."/>
            <person name="Himmelbauer H."/>
        </authorList>
    </citation>
    <scope>NUCLEOTIDE SEQUENCE [LARGE SCALE GENOMIC DNA]</scope>
    <source>
        <tissue evidence="3">Taproot</tissue>
    </source>
</reference>
<dbReference type="OMA" id="ANQQERP"/>
<dbReference type="PANTHER" id="PTHR45138">
    <property type="entry name" value="REGULATORY COMPONENTS OF SENSORY TRANSDUCTION SYSTEM"/>
    <property type="match status" value="1"/>
</dbReference>
<evidence type="ECO:0000259" key="2">
    <source>
        <dbReference type="PROSITE" id="PS50887"/>
    </source>
</evidence>
<feature type="domain" description="GGDEF" evidence="2">
    <location>
        <begin position="129"/>
        <end position="263"/>
    </location>
</feature>
<dbReference type="NCBIfam" id="TIGR00254">
    <property type="entry name" value="GGDEF"/>
    <property type="match status" value="1"/>
</dbReference>
<dbReference type="Pfam" id="PF00990">
    <property type="entry name" value="GGDEF"/>
    <property type="match status" value="1"/>
</dbReference>
<protein>
    <recommendedName>
        <fullName evidence="2">GGDEF domain-containing protein</fullName>
    </recommendedName>
</protein>
<organism evidence="3 4">
    <name type="scientific">Beta vulgaris subsp. vulgaris</name>
    <name type="common">Beet</name>
    <dbReference type="NCBI Taxonomy" id="3555"/>
    <lineage>
        <taxon>Eukaryota</taxon>
        <taxon>Viridiplantae</taxon>
        <taxon>Streptophyta</taxon>
        <taxon>Embryophyta</taxon>
        <taxon>Tracheophyta</taxon>
        <taxon>Spermatophyta</taxon>
        <taxon>Magnoliopsida</taxon>
        <taxon>eudicotyledons</taxon>
        <taxon>Gunneridae</taxon>
        <taxon>Pentapetalae</taxon>
        <taxon>Caryophyllales</taxon>
        <taxon>Chenopodiaceae</taxon>
        <taxon>Betoideae</taxon>
        <taxon>Beta</taxon>
    </lineage>
</organism>
<dbReference type="GO" id="GO:0005886">
    <property type="term" value="C:plasma membrane"/>
    <property type="evidence" value="ECO:0007669"/>
    <property type="project" value="TreeGrafter"/>
</dbReference>
<name>A0A0J8B1Y2_BETVV</name>
<evidence type="ECO:0000256" key="1">
    <source>
        <dbReference type="SAM" id="Coils"/>
    </source>
</evidence>
<dbReference type="SUPFAM" id="SSF55073">
    <property type="entry name" value="Nucleotide cyclase"/>
    <property type="match status" value="1"/>
</dbReference>
<keyword evidence="4" id="KW-1185">Reference proteome</keyword>
<dbReference type="InterPro" id="IPR050469">
    <property type="entry name" value="Diguanylate_Cyclase"/>
</dbReference>
<dbReference type="InterPro" id="IPR000160">
    <property type="entry name" value="GGDEF_dom"/>
</dbReference>
<feature type="non-terminal residue" evidence="3">
    <location>
        <position position="279"/>
    </location>
</feature>
<feature type="non-terminal residue" evidence="3">
    <location>
        <position position="1"/>
    </location>
</feature>
<dbReference type="AlphaFoldDB" id="A0A0J8B1Y2"/>
<dbReference type="Gramene" id="KMS93892">
    <property type="protein sequence ID" value="KMS93892"/>
    <property type="gene ID" value="BVRB_026870"/>
</dbReference>
<dbReference type="Gene3D" id="3.30.70.270">
    <property type="match status" value="1"/>
</dbReference>
<dbReference type="InterPro" id="IPR029787">
    <property type="entry name" value="Nucleotide_cyclase"/>
</dbReference>
<dbReference type="GO" id="GO:0052621">
    <property type="term" value="F:diguanylate cyclase activity"/>
    <property type="evidence" value="ECO:0007669"/>
    <property type="project" value="TreeGrafter"/>
</dbReference>
<feature type="coiled-coil region" evidence="1">
    <location>
        <begin position="53"/>
        <end position="83"/>
    </location>
</feature>
<dbReference type="FunFam" id="3.30.70.270:FF:000001">
    <property type="entry name" value="Diguanylate cyclase domain protein"/>
    <property type="match status" value="1"/>
</dbReference>
<dbReference type="SMART" id="SM00267">
    <property type="entry name" value="GGDEF"/>
    <property type="match status" value="1"/>
</dbReference>
<dbReference type="Proteomes" id="UP000035740">
    <property type="component" value="Unassembled WGS sequence"/>
</dbReference>
<proteinExistence type="predicted"/>
<accession>A0A0J8B1Y2</accession>
<evidence type="ECO:0000313" key="3">
    <source>
        <dbReference type="EMBL" id="KMS93892.1"/>
    </source>
</evidence>